<proteinExistence type="predicted"/>
<evidence type="ECO:0000259" key="1">
    <source>
        <dbReference type="Pfam" id="PF01243"/>
    </source>
</evidence>
<dbReference type="InterPro" id="IPR024029">
    <property type="entry name" value="Pyridox_Oxase_FMN-dep"/>
</dbReference>
<protein>
    <recommendedName>
        <fullName evidence="1">Pyridoxamine 5'-phosphate oxidase N-terminal domain-containing protein</fullName>
    </recommendedName>
</protein>
<dbReference type="SUPFAM" id="SSF50475">
    <property type="entry name" value="FMN-binding split barrel"/>
    <property type="match status" value="1"/>
</dbReference>
<evidence type="ECO:0000313" key="2">
    <source>
        <dbReference type="EMBL" id="SFV26598.1"/>
    </source>
</evidence>
<feature type="domain" description="Pyridoxamine 5'-phosphate oxidase N-terminal" evidence="1">
    <location>
        <begin position="32"/>
        <end position="152"/>
    </location>
</feature>
<dbReference type="OrthoDB" id="9790331at2"/>
<dbReference type="STRING" id="429728.SAMN05216456_0054"/>
<name>A0A1I7MW63_9HYPH</name>
<dbReference type="RefSeq" id="WP_092419321.1">
    <property type="nucleotide sequence ID" value="NZ_FPCK01000001.1"/>
</dbReference>
<dbReference type="NCBIfam" id="TIGR04025">
    <property type="entry name" value="PPOX_FMN_DR2398"/>
    <property type="match status" value="1"/>
</dbReference>
<dbReference type="Pfam" id="PF01243">
    <property type="entry name" value="PNPOx_N"/>
    <property type="match status" value="1"/>
</dbReference>
<dbReference type="PANTHER" id="PTHR42815:SF2">
    <property type="entry name" value="FAD-BINDING, PUTATIVE (AFU_ORTHOLOGUE AFUA_6G07600)-RELATED"/>
    <property type="match status" value="1"/>
</dbReference>
<dbReference type="Proteomes" id="UP000199074">
    <property type="component" value="Unassembled WGS sequence"/>
</dbReference>
<gene>
    <name evidence="2" type="ORF">SAMN05216456_0054</name>
</gene>
<dbReference type="InterPro" id="IPR012349">
    <property type="entry name" value="Split_barrel_FMN-bd"/>
</dbReference>
<organism evidence="2 3">
    <name type="scientific">Devosia crocina</name>
    <dbReference type="NCBI Taxonomy" id="429728"/>
    <lineage>
        <taxon>Bacteria</taxon>
        <taxon>Pseudomonadati</taxon>
        <taxon>Pseudomonadota</taxon>
        <taxon>Alphaproteobacteria</taxon>
        <taxon>Hyphomicrobiales</taxon>
        <taxon>Devosiaceae</taxon>
        <taxon>Devosia</taxon>
    </lineage>
</organism>
<sequence>MSEFVVSTIEALEALYLPAPAAASTVKVAHAMTPHYRRLIEASPFAALATVGPEGIDCSPRGDKPGFVRIAGDKTLMMPDRRGNNRIDSLRNIVRDPRCAFLFLLPGSGTTMRVNGRAHLSVDPALLESFAVEEKAPRTVIVLEIDELYFQCARAIVRSQLWNPEQHIDPASLPSPGEILAAMSENTVGGEPYDKAWPERAKATMW</sequence>
<keyword evidence="3" id="KW-1185">Reference proteome</keyword>
<accession>A0A1I7MW63</accession>
<reference evidence="2 3" key="1">
    <citation type="submission" date="2016-10" db="EMBL/GenBank/DDBJ databases">
        <authorList>
            <person name="de Groot N.N."/>
        </authorList>
    </citation>
    <scope>NUCLEOTIDE SEQUENCE [LARGE SCALE GENOMIC DNA]</scope>
    <source>
        <strain evidence="2 3">IPL20</strain>
    </source>
</reference>
<dbReference type="PANTHER" id="PTHR42815">
    <property type="entry name" value="FAD-BINDING, PUTATIVE (AFU_ORTHOLOGUE AFUA_6G07600)-RELATED"/>
    <property type="match status" value="1"/>
</dbReference>
<dbReference type="InterPro" id="IPR011576">
    <property type="entry name" value="Pyridox_Oxase_N"/>
</dbReference>
<evidence type="ECO:0000313" key="3">
    <source>
        <dbReference type="Proteomes" id="UP000199074"/>
    </source>
</evidence>
<dbReference type="AlphaFoldDB" id="A0A1I7MW63"/>
<dbReference type="Gene3D" id="2.30.110.10">
    <property type="entry name" value="Electron Transport, Fmn-binding Protein, Chain A"/>
    <property type="match status" value="1"/>
</dbReference>
<dbReference type="EMBL" id="FPCK01000001">
    <property type="protein sequence ID" value="SFV26598.1"/>
    <property type="molecule type" value="Genomic_DNA"/>
</dbReference>